<dbReference type="GO" id="GO:0140359">
    <property type="term" value="F:ABC-type transporter activity"/>
    <property type="evidence" value="ECO:0007669"/>
    <property type="project" value="InterPro"/>
</dbReference>
<dbReference type="Pfam" id="PF01061">
    <property type="entry name" value="ABC2_membrane"/>
    <property type="match status" value="1"/>
</dbReference>
<sequence>MTTATATATAVRTRTLADSATMIRRRLKHMLRYPAMTVQLIGMPVVLLLLFVYVFGGTLGNGLGGGGRGQYLDYVTPGIILMTTVGAATSTAISVAMDMAAGIVARFRTMAISRASILIGHVIGSMISIAVSIVVVIGVALAIGFRPNADPVEWLATAGFLAVFVFALTWLAVALGLAAKNPEGASNAPLLLMLLPFFGSGFVPTDSMPTALRWFAEYQPFTPAIETLRGLLTGEAIGDSAYQSLAWSAGIALAGFLWSMRLFGRDPGR</sequence>
<dbReference type="PIRSF" id="PIRSF006648">
    <property type="entry name" value="DrrB"/>
    <property type="match status" value="1"/>
</dbReference>
<evidence type="ECO:0000313" key="9">
    <source>
        <dbReference type="Proteomes" id="UP000432015"/>
    </source>
</evidence>
<keyword evidence="9" id="KW-1185">Reference proteome</keyword>
<feature type="transmembrane region" description="Helical" evidence="6">
    <location>
        <begin position="118"/>
        <end position="143"/>
    </location>
</feature>
<evidence type="ECO:0000259" key="7">
    <source>
        <dbReference type="PROSITE" id="PS51012"/>
    </source>
</evidence>
<evidence type="ECO:0000256" key="5">
    <source>
        <dbReference type="ARBA" id="ARBA00023251"/>
    </source>
</evidence>
<accession>A0A7K1KU45</accession>
<organism evidence="8 9">
    <name type="scientific">Actinomadura litoris</name>
    <dbReference type="NCBI Taxonomy" id="2678616"/>
    <lineage>
        <taxon>Bacteria</taxon>
        <taxon>Bacillati</taxon>
        <taxon>Actinomycetota</taxon>
        <taxon>Actinomycetes</taxon>
        <taxon>Streptosporangiales</taxon>
        <taxon>Thermomonosporaceae</taxon>
        <taxon>Actinomadura</taxon>
    </lineage>
</organism>
<feature type="transmembrane region" description="Helical" evidence="6">
    <location>
        <begin position="75"/>
        <end position="97"/>
    </location>
</feature>
<protein>
    <recommendedName>
        <fullName evidence="6">Transport permease protein</fullName>
    </recommendedName>
</protein>
<evidence type="ECO:0000313" key="8">
    <source>
        <dbReference type="EMBL" id="MUN35708.1"/>
    </source>
</evidence>
<dbReference type="PANTHER" id="PTHR43229:SF2">
    <property type="entry name" value="NODULATION PROTEIN J"/>
    <property type="match status" value="1"/>
</dbReference>
<dbReference type="AlphaFoldDB" id="A0A7K1KU45"/>
<keyword evidence="2 6" id="KW-0812">Transmembrane</keyword>
<evidence type="ECO:0000256" key="3">
    <source>
        <dbReference type="ARBA" id="ARBA00022989"/>
    </source>
</evidence>
<dbReference type="EMBL" id="WOFH01000001">
    <property type="protein sequence ID" value="MUN35708.1"/>
    <property type="molecule type" value="Genomic_DNA"/>
</dbReference>
<feature type="transmembrane region" description="Helical" evidence="6">
    <location>
        <begin position="185"/>
        <end position="203"/>
    </location>
</feature>
<dbReference type="PANTHER" id="PTHR43229">
    <property type="entry name" value="NODULATION PROTEIN J"/>
    <property type="match status" value="1"/>
</dbReference>
<evidence type="ECO:0000256" key="6">
    <source>
        <dbReference type="RuleBase" id="RU361157"/>
    </source>
</evidence>
<dbReference type="RefSeq" id="WP_156214599.1">
    <property type="nucleotide sequence ID" value="NZ_WOFH01000001.1"/>
</dbReference>
<dbReference type="PROSITE" id="PS51012">
    <property type="entry name" value="ABC_TM2"/>
    <property type="match status" value="1"/>
</dbReference>
<evidence type="ECO:0000256" key="4">
    <source>
        <dbReference type="ARBA" id="ARBA00023136"/>
    </source>
</evidence>
<keyword evidence="6" id="KW-0813">Transport</keyword>
<proteinExistence type="inferred from homology"/>
<feature type="transmembrane region" description="Helical" evidence="6">
    <location>
        <begin position="33"/>
        <end position="55"/>
    </location>
</feature>
<gene>
    <name evidence="8" type="ORF">GNZ18_03730</name>
</gene>
<dbReference type="GO" id="GO:0043190">
    <property type="term" value="C:ATP-binding cassette (ABC) transporter complex"/>
    <property type="evidence" value="ECO:0007669"/>
    <property type="project" value="InterPro"/>
</dbReference>
<name>A0A7K1KU45_9ACTN</name>
<dbReference type="InterPro" id="IPR000412">
    <property type="entry name" value="ABC_2_transport"/>
</dbReference>
<dbReference type="InterPro" id="IPR013525">
    <property type="entry name" value="ABC2_TM"/>
</dbReference>
<evidence type="ECO:0000256" key="2">
    <source>
        <dbReference type="ARBA" id="ARBA00022692"/>
    </source>
</evidence>
<keyword evidence="5" id="KW-0046">Antibiotic resistance</keyword>
<feature type="transmembrane region" description="Helical" evidence="6">
    <location>
        <begin position="245"/>
        <end position="264"/>
    </location>
</feature>
<dbReference type="GO" id="GO:0046677">
    <property type="term" value="P:response to antibiotic"/>
    <property type="evidence" value="ECO:0007669"/>
    <property type="project" value="UniProtKB-KW"/>
</dbReference>
<dbReference type="InterPro" id="IPR051784">
    <property type="entry name" value="Nod_factor_ABC_transporter"/>
</dbReference>
<dbReference type="Proteomes" id="UP000432015">
    <property type="component" value="Unassembled WGS sequence"/>
</dbReference>
<comment type="subcellular location">
    <subcellularLocation>
        <location evidence="6">Cell membrane</location>
        <topology evidence="6">Multi-pass membrane protein</topology>
    </subcellularLocation>
    <subcellularLocation>
        <location evidence="1">Membrane</location>
        <topology evidence="1">Multi-pass membrane protein</topology>
    </subcellularLocation>
</comment>
<comment type="caution">
    <text evidence="8">The sequence shown here is derived from an EMBL/GenBank/DDBJ whole genome shotgun (WGS) entry which is preliminary data.</text>
</comment>
<feature type="transmembrane region" description="Helical" evidence="6">
    <location>
        <begin position="155"/>
        <end position="178"/>
    </location>
</feature>
<evidence type="ECO:0000256" key="1">
    <source>
        <dbReference type="ARBA" id="ARBA00004141"/>
    </source>
</evidence>
<comment type="similarity">
    <text evidence="6">Belongs to the ABC-2 integral membrane protein family.</text>
</comment>
<feature type="domain" description="ABC transmembrane type-2" evidence="7">
    <location>
        <begin position="35"/>
        <end position="266"/>
    </location>
</feature>
<keyword evidence="3 6" id="KW-1133">Transmembrane helix</keyword>
<keyword evidence="4 6" id="KW-0472">Membrane</keyword>
<dbReference type="InterPro" id="IPR047817">
    <property type="entry name" value="ABC2_TM_bact-type"/>
</dbReference>
<keyword evidence="6" id="KW-1003">Cell membrane</keyword>
<reference evidence="8 9" key="1">
    <citation type="submission" date="2019-11" db="EMBL/GenBank/DDBJ databases">
        <authorList>
            <person name="Cao P."/>
        </authorList>
    </citation>
    <scope>NUCLEOTIDE SEQUENCE [LARGE SCALE GENOMIC DNA]</scope>
    <source>
        <strain evidence="8 9">NEAU-AAG5</strain>
    </source>
</reference>